<dbReference type="RefSeq" id="WP_086636661.1">
    <property type="nucleotide sequence ID" value="NZ_MRZU01000003.1"/>
</dbReference>
<reference evidence="4 5" key="1">
    <citation type="submission" date="2016-12" db="EMBL/GenBank/DDBJ databases">
        <title>Discovery of methanogenic haloarchaea.</title>
        <authorList>
            <person name="Sorokin D.Y."/>
            <person name="Makarova K.S."/>
            <person name="Abbas B."/>
            <person name="Ferrer M."/>
            <person name="Golyshin P.N."/>
        </authorList>
    </citation>
    <scope>NUCLEOTIDE SEQUENCE [LARGE SCALE GENOMIC DNA]</scope>
    <source>
        <strain evidence="4">AMET1</strain>
    </source>
</reference>
<sequence>MAHKVTLIPGDGIGPEVIEATKTVIDATGVNIKYDVIEAGAGVMEEKGTPLPNEVIESIEKNKVGLKGPITTPVGSGFRSVNVAIRQKLKLFANVRPTKNLPGIGVKDSDIITVRENTEGLYSGVEHYCDEDKTVAESHCIISKKASERIARFAFEYAEKEGRQKVTAVHKANILKTTNGLFLKTAEEVAKEYPNIEFEDRIVDNMAMQLVQKPELYDVIVTTNLFGDILSDLCAGLVGGLGVAPGGNFGHDKAVFEPIHGSAPKYAGQNKVNPTAQILTGTMMLKHLNENEAAEKIYNAVAKAIQEGEKLTYDLGGNAGTQEYAEYVASKI</sequence>
<comment type="caution">
    <text evidence="4">The sequence shown here is derived from an EMBL/GenBank/DDBJ whole genome shotgun (WGS) entry which is preliminary data.</text>
</comment>
<dbReference type="PANTHER" id="PTHR11835:SF34">
    <property type="entry name" value="ISOCITRATE DEHYDROGENASE [NAD] SUBUNIT ALPHA, MITOCHONDRIAL"/>
    <property type="match status" value="1"/>
</dbReference>
<dbReference type="SMART" id="SM01329">
    <property type="entry name" value="Iso_dh"/>
    <property type="match status" value="1"/>
</dbReference>
<dbReference type="InterPro" id="IPR019818">
    <property type="entry name" value="IsoCit/isopropylmalate_DH_CS"/>
</dbReference>
<dbReference type="FunFam" id="3.40.718.10:FF:000014">
    <property type="entry name" value="Isocitrate dehydrogenase (NAD(+))"/>
    <property type="match status" value="1"/>
</dbReference>
<organism evidence="4 5">
    <name type="scientific">Methanonatronarchaeum thermophilum</name>
    <dbReference type="NCBI Taxonomy" id="1927129"/>
    <lineage>
        <taxon>Archaea</taxon>
        <taxon>Methanobacteriati</taxon>
        <taxon>Methanobacteriota</taxon>
        <taxon>Methanonatronarchaeia</taxon>
        <taxon>Methanonatronarchaeales</taxon>
        <taxon>Methanonatronarchaeaceae</taxon>
        <taxon>Methanonatronarchaeum</taxon>
    </lineage>
</organism>
<dbReference type="GO" id="GO:0004449">
    <property type="term" value="F:isocitrate dehydrogenase (NAD+) activity"/>
    <property type="evidence" value="ECO:0007669"/>
    <property type="project" value="TreeGrafter"/>
</dbReference>
<proteinExistence type="inferred from homology"/>
<accession>A0A1Y3GGM4</accession>
<evidence type="ECO:0000259" key="3">
    <source>
        <dbReference type="SMART" id="SM01329"/>
    </source>
</evidence>
<dbReference type="PANTHER" id="PTHR11835">
    <property type="entry name" value="DECARBOXYLATING DEHYDROGENASES-ISOCITRATE, ISOPROPYLMALATE, TARTRATE"/>
    <property type="match status" value="1"/>
</dbReference>
<name>A0A1Y3GGM4_9EURY</name>
<dbReference type="Pfam" id="PF00180">
    <property type="entry name" value="Iso_dh"/>
    <property type="match status" value="1"/>
</dbReference>
<dbReference type="AlphaFoldDB" id="A0A1Y3GGM4"/>
<keyword evidence="2" id="KW-0560">Oxidoreductase</keyword>
<dbReference type="EMBL" id="MRZU01000003">
    <property type="protein sequence ID" value="OUJ18585.1"/>
    <property type="molecule type" value="Genomic_DNA"/>
</dbReference>
<dbReference type="GO" id="GO:0051287">
    <property type="term" value="F:NAD binding"/>
    <property type="evidence" value="ECO:0007669"/>
    <property type="project" value="InterPro"/>
</dbReference>
<gene>
    <name evidence="4" type="ORF">AMET1_0231</name>
</gene>
<evidence type="ECO:0000313" key="4">
    <source>
        <dbReference type="EMBL" id="OUJ18585.1"/>
    </source>
</evidence>
<dbReference type="GO" id="GO:0006102">
    <property type="term" value="P:isocitrate metabolic process"/>
    <property type="evidence" value="ECO:0007669"/>
    <property type="project" value="TreeGrafter"/>
</dbReference>
<evidence type="ECO:0000313" key="5">
    <source>
        <dbReference type="Proteomes" id="UP000195137"/>
    </source>
</evidence>
<dbReference type="InterPro" id="IPR024084">
    <property type="entry name" value="IsoPropMal-DH-like_dom"/>
</dbReference>
<dbReference type="GO" id="GO:0000287">
    <property type="term" value="F:magnesium ion binding"/>
    <property type="evidence" value="ECO:0007669"/>
    <property type="project" value="InterPro"/>
</dbReference>
<dbReference type="Proteomes" id="UP000195137">
    <property type="component" value="Unassembled WGS sequence"/>
</dbReference>
<keyword evidence="5" id="KW-1185">Reference proteome</keyword>
<dbReference type="GO" id="GO:0006099">
    <property type="term" value="P:tricarboxylic acid cycle"/>
    <property type="evidence" value="ECO:0007669"/>
    <property type="project" value="TreeGrafter"/>
</dbReference>
<protein>
    <submittedName>
        <fullName evidence="4">Isocitrate/isopropylmalate dehydrogenase LeuB</fullName>
    </submittedName>
</protein>
<evidence type="ECO:0000256" key="2">
    <source>
        <dbReference type="ARBA" id="ARBA00023002"/>
    </source>
</evidence>
<dbReference type="OrthoDB" id="6813at2157"/>
<dbReference type="PROSITE" id="PS00470">
    <property type="entry name" value="IDH_IMDH"/>
    <property type="match status" value="1"/>
</dbReference>
<evidence type="ECO:0000256" key="1">
    <source>
        <dbReference type="ARBA" id="ARBA00007769"/>
    </source>
</evidence>
<dbReference type="SUPFAM" id="SSF53659">
    <property type="entry name" value="Isocitrate/Isopropylmalate dehydrogenase-like"/>
    <property type="match status" value="1"/>
</dbReference>
<feature type="domain" description="Isopropylmalate dehydrogenase-like" evidence="3">
    <location>
        <begin position="4"/>
        <end position="328"/>
    </location>
</feature>
<dbReference type="Gene3D" id="3.40.718.10">
    <property type="entry name" value="Isopropylmalate Dehydrogenase"/>
    <property type="match status" value="1"/>
</dbReference>
<comment type="similarity">
    <text evidence="1">Belongs to the isocitrate and isopropylmalate dehydrogenases family.</text>
</comment>